<evidence type="ECO:0000256" key="3">
    <source>
        <dbReference type="ARBA" id="ARBA00023237"/>
    </source>
</evidence>
<keyword evidence="3" id="KW-0998">Cell outer membrane</keyword>
<dbReference type="AlphaFoldDB" id="A0A317ZFK9"/>
<evidence type="ECO:0000259" key="4">
    <source>
        <dbReference type="Pfam" id="PF13525"/>
    </source>
</evidence>
<dbReference type="SUPFAM" id="SSF48452">
    <property type="entry name" value="TPR-like"/>
    <property type="match status" value="1"/>
</dbReference>
<evidence type="ECO:0000313" key="5">
    <source>
        <dbReference type="EMBL" id="PXA02963.1"/>
    </source>
</evidence>
<protein>
    <submittedName>
        <fullName evidence="5">Outer membrane protein assembly factor BamD</fullName>
    </submittedName>
</protein>
<feature type="domain" description="Outer membrane lipoprotein BamD-like" evidence="4">
    <location>
        <begin position="162"/>
        <end position="321"/>
    </location>
</feature>
<name>A0A317ZFK9_9BACT</name>
<gene>
    <name evidence="5" type="ORF">DDZ13_14340</name>
</gene>
<sequence>MVITLMQRLSFFLFVLLFAGAGQLTAQMGLNPFDWFDGEAEEEALAINVASNADEVAASSLVESGKAALESGNTGRAHSRFKKVIKRYGTTKAAGEARYLRARILMTKGKWKKAFETLQEVVTENPEFEQFNQVISAQFECATALMEGARGRILWIIPGFRQYDEAVRQFETVVRNGPYSDYAPLALMNIALVAEKQDEPDVAIDALDRLINYYPQSMLAPDAYYNMAETYSSLVKGPEYDQGATRQAISYYEDFLILFSESNYVGDVEANLAAMQNLLAESRLKLGDFFYYYRNNNTAALTFYNETVTIAPESEAADEARARIEDVEAGVRPISGAQIVRSLLLID</sequence>
<comment type="caution">
    <text evidence="5">The sequence shown here is derived from an EMBL/GenBank/DDBJ whole genome shotgun (WGS) entry which is preliminary data.</text>
</comment>
<dbReference type="Pfam" id="PF13432">
    <property type="entry name" value="TPR_16"/>
    <property type="match status" value="1"/>
</dbReference>
<dbReference type="Pfam" id="PF13525">
    <property type="entry name" value="YfiO"/>
    <property type="match status" value="1"/>
</dbReference>
<dbReference type="EMBL" id="QHJQ01000014">
    <property type="protein sequence ID" value="PXA02963.1"/>
    <property type="molecule type" value="Genomic_DNA"/>
</dbReference>
<accession>A0A317ZFK9</accession>
<dbReference type="InParanoid" id="A0A317ZFK9"/>
<dbReference type="InterPro" id="IPR019734">
    <property type="entry name" value="TPR_rpt"/>
</dbReference>
<evidence type="ECO:0000313" key="6">
    <source>
        <dbReference type="Proteomes" id="UP000247099"/>
    </source>
</evidence>
<dbReference type="InterPro" id="IPR017689">
    <property type="entry name" value="BamD"/>
</dbReference>
<keyword evidence="6" id="KW-1185">Reference proteome</keyword>
<evidence type="ECO:0000256" key="2">
    <source>
        <dbReference type="ARBA" id="ARBA00023136"/>
    </source>
</evidence>
<keyword evidence="2" id="KW-0472">Membrane</keyword>
<evidence type="ECO:0000256" key="1">
    <source>
        <dbReference type="ARBA" id="ARBA00022729"/>
    </source>
</evidence>
<reference evidence="5 6" key="1">
    <citation type="submission" date="2018-05" db="EMBL/GenBank/DDBJ databases">
        <title>Coraliomargarita sinensis sp. nov., isolated from a marine solar saltern.</title>
        <authorList>
            <person name="Zhou L.Y."/>
        </authorList>
    </citation>
    <scope>NUCLEOTIDE SEQUENCE [LARGE SCALE GENOMIC DNA]</scope>
    <source>
        <strain evidence="5 6">WN38</strain>
    </source>
</reference>
<dbReference type="NCBIfam" id="TIGR03302">
    <property type="entry name" value="OM_YfiO"/>
    <property type="match status" value="1"/>
</dbReference>
<organism evidence="5 6">
    <name type="scientific">Coraliomargarita sinensis</name>
    <dbReference type="NCBI Taxonomy" id="2174842"/>
    <lineage>
        <taxon>Bacteria</taxon>
        <taxon>Pseudomonadati</taxon>
        <taxon>Verrucomicrobiota</taxon>
        <taxon>Opitutia</taxon>
        <taxon>Puniceicoccales</taxon>
        <taxon>Coraliomargaritaceae</taxon>
        <taxon>Coraliomargarita</taxon>
    </lineage>
</organism>
<dbReference type="InterPro" id="IPR039565">
    <property type="entry name" value="BamD-like"/>
</dbReference>
<dbReference type="Gene3D" id="1.25.40.10">
    <property type="entry name" value="Tetratricopeptide repeat domain"/>
    <property type="match status" value="2"/>
</dbReference>
<dbReference type="Proteomes" id="UP000247099">
    <property type="component" value="Unassembled WGS sequence"/>
</dbReference>
<dbReference type="SMART" id="SM00028">
    <property type="entry name" value="TPR"/>
    <property type="match status" value="3"/>
</dbReference>
<dbReference type="InterPro" id="IPR011990">
    <property type="entry name" value="TPR-like_helical_dom_sf"/>
</dbReference>
<proteinExistence type="predicted"/>
<keyword evidence="1" id="KW-0732">Signal</keyword>